<evidence type="ECO:0000256" key="1">
    <source>
        <dbReference type="SAM" id="SignalP"/>
    </source>
</evidence>
<keyword evidence="1" id="KW-0732">Signal</keyword>
<dbReference type="AlphaFoldDB" id="A0A6A7B9Q4"/>
<dbReference type="EMBL" id="MU006300">
    <property type="protein sequence ID" value="KAF2852090.1"/>
    <property type="molecule type" value="Genomic_DNA"/>
</dbReference>
<feature type="signal peptide" evidence="1">
    <location>
        <begin position="1"/>
        <end position="37"/>
    </location>
</feature>
<protein>
    <recommendedName>
        <fullName evidence="4">Secreted protein</fullName>
    </recommendedName>
</protein>
<evidence type="ECO:0000313" key="3">
    <source>
        <dbReference type="Proteomes" id="UP000799423"/>
    </source>
</evidence>
<organism evidence="2 3">
    <name type="scientific">Plenodomus tracheiphilus IPT5</name>
    <dbReference type="NCBI Taxonomy" id="1408161"/>
    <lineage>
        <taxon>Eukaryota</taxon>
        <taxon>Fungi</taxon>
        <taxon>Dikarya</taxon>
        <taxon>Ascomycota</taxon>
        <taxon>Pezizomycotina</taxon>
        <taxon>Dothideomycetes</taxon>
        <taxon>Pleosporomycetidae</taxon>
        <taxon>Pleosporales</taxon>
        <taxon>Pleosporineae</taxon>
        <taxon>Leptosphaeriaceae</taxon>
        <taxon>Plenodomus</taxon>
    </lineage>
</organism>
<reference evidence="2" key="1">
    <citation type="submission" date="2020-01" db="EMBL/GenBank/DDBJ databases">
        <authorList>
            <consortium name="DOE Joint Genome Institute"/>
            <person name="Haridas S."/>
            <person name="Albert R."/>
            <person name="Binder M."/>
            <person name="Bloem J."/>
            <person name="Labutti K."/>
            <person name="Salamov A."/>
            <person name="Andreopoulos B."/>
            <person name="Baker S.E."/>
            <person name="Barry K."/>
            <person name="Bills G."/>
            <person name="Bluhm B.H."/>
            <person name="Cannon C."/>
            <person name="Castanera R."/>
            <person name="Culley D.E."/>
            <person name="Daum C."/>
            <person name="Ezra D."/>
            <person name="Gonzalez J.B."/>
            <person name="Henrissat B."/>
            <person name="Kuo A."/>
            <person name="Liang C."/>
            <person name="Lipzen A."/>
            <person name="Lutzoni F."/>
            <person name="Magnuson J."/>
            <person name="Mondo S."/>
            <person name="Nolan M."/>
            <person name="Ohm R."/>
            <person name="Pangilinan J."/>
            <person name="Park H.-J."/>
            <person name="Ramirez L."/>
            <person name="Alfaro M."/>
            <person name="Sun H."/>
            <person name="Tritt A."/>
            <person name="Yoshinaga Y."/>
            <person name="Zwiers L.-H."/>
            <person name="Turgeon B.G."/>
            <person name="Goodwin S.B."/>
            <person name="Spatafora J.W."/>
            <person name="Crous P.W."/>
            <person name="Grigoriev I.V."/>
        </authorList>
    </citation>
    <scope>NUCLEOTIDE SEQUENCE</scope>
    <source>
        <strain evidence="2">IPT5</strain>
    </source>
</reference>
<evidence type="ECO:0008006" key="4">
    <source>
        <dbReference type="Google" id="ProtNLM"/>
    </source>
</evidence>
<dbReference type="Proteomes" id="UP000799423">
    <property type="component" value="Unassembled WGS sequence"/>
</dbReference>
<gene>
    <name evidence="2" type="ORF">T440DRAFT_51348</name>
</gene>
<sequence>MGTSRRVECVPMGNTVPTYLLLTTLLLLCSTAPPASPFYPPSSSSGADIESGFPHCRRLDHPRLESVCSAGQC</sequence>
<feature type="chain" id="PRO_5025652133" description="Secreted protein" evidence="1">
    <location>
        <begin position="38"/>
        <end position="73"/>
    </location>
</feature>
<evidence type="ECO:0000313" key="2">
    <source>
        <dbReference type="EMBL" id="KAF2852090.1"/>
    </source>
</evidence>
<accession>A0A6A7B9Q4</accession>
<keyword evidence="3" id="KW-1185">Reference proteome</keyword>
<proteinExistence type="predicted"/>
<name>A0A6A7B9Q4_9PLEO</name>